<dbReference type="EC" id="2.7.7.7" evidence="1"/>
<dbReference type="PANTHER" id="PTHR30231">
    <property type="entry name" value="DNA POLYMERASE III SUBUNIT EPSILON"/>
    <property type="match status" value="1"/>
</dbReference>
<evidence type="ECO:0000313" key="8">
    <source>
        <dbReference type="Proteomes" id="UP000240418"/>
    </source>
</evidence>
<dbReference type="PANTHER" id="PTHR30231:SF41">
    <property type="entry name" value="DNA POLYMERASE III SUBUNIT EPSILON"/>
    <property type="match status" value="1"/>
</dbReference>
<keyword evidence="5" id="KW-1133">Transmembrane helix</keyword>
<comment type="caution">
    <text evidence="7">The sequence shown here is derived from an EMBL/GenBank/DDBJ whole genome shotgun (WGS) entry which is preliminary data.</text>
</comment>
<name>A0A2P8FJ35_9RHOB</name>
<organism evidence="7 8">
    <name type="scientific">Shimia abyssi</name>
    <dbReference type="NCBI Taxonomy" id="1662395"/>
    <lineage>
        <taxon>Bacteria</taxon>
        <taxon>Pseudomonadati</taxon>
        <taxon>Pseudomonadota</taxon>
        <taxon>Alphaproteobacteria</taxon>
        <taxon>Rhodobacterales</taxon>
        <taxon>Roseobacteraceae</taxon>
    </lineage>
</organism>
<evidence type="ECO:0000256" key="4">
    <source>
        <dbReference type="ARBA" id="ARBA00049244"/>
    </source>
</evidence>
<dbReference type="GO" id="GO:0008408">
    <property type="term" value="F:3'-5' exonuclease activity"/>
    <property type="evidence" value="ECO:0007669"/>
    <property type="project" value="TreeGrafter"/>
</dbReference>
<dbReference type="SUPFAM" id="SSF53098">
    <property type="entry name" value="Ribonuclease H-like"/>
    <property type="match status" value="1"/>
</dbReference>
<evidence type="ECO:0000256" key="1">
    <source>
        <dbReference type="ARBA" id="ARBA00012417"/>
    </source>
</evidence>
<evidence type="ECO:0000256" key="5">
    <source>
        <dbReference type="SAM" id="Phobius"/>
    </source>
</evidence>
<gene>
    <name evidence="7" type="ORF">CLV88_101145</name>
</gene>
<evidence type="ECO:0000256" key="2">
    <source>
        <dbReference type="ARBA" id="ARBA00025483"/>
    </source>
</evidence>
<evidence type="ECO:0000259" key="6">
    <source>
        <dbReference type="SMART" id="SM00479"/>
    </source>
</evidence>
<proteinExistence type="predicted"/>
<dbReference type="Gene3D" id="3.30.420.10">
    <property type="entry name" value="Ribonuclease H-like superfamily/Ribonuclease H"/>
    <property type="match status" value="1"/>
</dbReference>
<feature type="transmembrane region" description="Helical" evidence="5">
    <location>
        <begin position="46"/>
        <end position="68"/>
    </location>
</feature>
<dbReference type="GO" id="GO:0045004">
    <property type="term" value="P:DNA replication proofreading"/>
    <property type="evidence" value="ECO:0007669"/>
    <property type="project" value="TreeGrafter"/>
</dbReference>
<dbReference type="CDD" id="cd06127">
    <property type="entry name" value="DEDDh"/>
    <property type="match status" value="1"/>
</dbReference>
<dbReference type="GO" id="GO:0003887">
    <property type="term" value="F:DNA-directed DNA polymerase activity"/>
    <property type="evidence" value="ECO:0007669"/>
    <property type="project" value="UniProtKB-EC"/>
</dbReference>
<accession>A0A2P8FJ35</accession>
<feature type="transmembrane region" description="Helical" evidence="5">
    <location>
        <begin position="12"/>
        <end position="34"/>
    </location>
</feature>
<dbReference type="Pfam" id="PF00929">
    <property type="entry name" value="RNase_T"/>
    <property type="match status" value="1"/>
</dbReference>
<keyword evidence="5" id="KW-0472">Membrane</keyword>
<dbReference type="NCBIfam" id="TIGR00573">
    <property type="entry name" value="dnaq"/>
    <property type="match status" value="1"/>
</dbReference>
<evidence type="ECO:0000256" key="3">
    <source>
        <dbReference type="ARBA" id="ARBA00026073"/>
    </source>
</evidence>
<dbReference type="SMART" id="SM00479">
    <property type="entry name" value="EXOIII"/>
    <property type="match status" value="1"/>
</dbReference>
<dbReference type="InterPro" id="IPR036397">
    <property type="entry name" value="RNaseH_sf"/>
</dbReference>
<comment type="subunit">
    <text evidence="3">DNA polymerase III contains a core (composed of alpha, epsilon and theta chains) that associates with a tau subunit. This core dimerizes to form the POLIII' complex. PolIII' associates with the gamma complex (composed of gamma, delta, delta', psi and chi chains) and with the beta chain to form the complete DNA polymerase III complex.</text>
</comment>
<dbReference type="InterPro" id="IPR006054">
    <property type="entry name" value="DnaQ"/>
</dbReference>
<feature type="domain" description="Exonuclease" evidence="6">
    <location>
        <begin position="277"/>
        <end position="446"/>
    </location>
</feature>
<dbReference type="Proteomes" id="UP000240418">
    <property type="component" value="Unassembled WGS sequence"/>
</dbReference>
<dbReference type="AlphaFoldDB" id="A0A2P8FJ35"/>
<comment type="catalytic activity">
    <reaction evidence="4">
        <text>DNA(n) + a 2'-deoxyribonucleoside 5'-triphosphate = DNA(n+1) + diphosphate</text>
        <dbReference type="Rhea" id="RHEA:22508"/>
        <dbReference type="Rhea" id="RHEA-COMP:17339"/>
        <dbReference type="Rhea" id="RHEA-COMP:17340"/>
        <dbReference type="ChEBI" id="CHEBI:33019"/>
        <dbReference type="ChEBI" id="CHEBI:61560"/>
        <dbReference type="ChEBI" id="CHEBI:173112"/>
        <dbReference type="EC" id="2.7.7.7"/>
    </reaction>
</comment>
<protein>
    <recommendedName>
        <fullName evidence="1">DNA-directed DNA polymerase</fullName>
        <ecNumber evidence="1">2.7.7.7</ecNumber>
    </recommendedName>
</protein>
<reference evidence="7 8" key="1">
    <citation type="submission" date="2018-03" db="EMBL/GenBank/DDBJ databases">
        <title>Genomic Encyclopedia of Archaeal and Bacterial Type Strains, Phase II (KMG-II): from individual species to whole genera.</title>
        <authorList>
            <person name="Goeker M."/>
        </authorList>
    </citation>
    <scope>NUCLEOTIDE SEQUENCE [LARGE SCALE GENOMIC DNA]</scope>
    <source>
        <strain evidence="7 8">DSM 100673</strain>
    </source>
</reference>
<dbReference type="InterPro" id="IPR012337">
    <property type="entry name" value="RNaseH-like_sf"/>
</dbReference>
<dbReference type="FunFam" id="3.30.420.10:FF:000045">
    <property type="entry name" value="3'-5' exonuclease DinG"/>
    <property type="match status" value="1"/>
</dbReference>
<comment type="function">
    <text evidence="2">DNA polymerase III is a complex, multichain enzyme responsible for most of the replicative synthesis in bacteria. The epsilon subunit contain the editing function and is a proofreading 3'-5' exonuclease.</text>
</comment>
<dbReference type="OrthoDB" id="9804290at2"/>
<dbReference type="InterPro" id="IPR013520">
    <property type="entry name" value="Ribonucl_H"/>
</dbReference>
<keyword evidence="5" id="KW-0812">Transmembrane</keyword>
<sequence>MLTGLSLRVRILLFFALIAIGGAAIVSLALYLGYRNALNDGVGAGFVLAGVLSGFGLMGLAAGIWLLFDENVAKPIERIAATMRTHAHARVDTNVDTHAARYLGDLAPAAAAVSTQLSQSTMDTAQTVATETERLLDEKRRLTALLSEIPVAMVLVSPAHKIVLYDGQAAEALAQVAPPRLNASVFDYLEEDALMRAHARLDDGLTEVAFDAVGAGGAYHFEARLKPLGHAPGYMILIDDAHIDISPEDARPLTYDFDLVDAVQPSDVMNTPLMDMTFVVFDSETTGLLPHKDEIVQLGAVRVLNGRIVAGEQIDQLVNPGMTIPAASTKVHHITNEMVANAPSIKPVADEFHHFARGSVIVAHNAPFDMAFLHRQAKSMEITWDHPILDTVLLSAVLFGASETHTLDALCDRLNVTIPPDLRHTALGDAQATAEVLCHMLPMLISMGHDTFGKVIEQTRKHGRLLEDLN</sequence>
<keyword evidence="8" id="KW-1185">Reference proteome</keyword>
<dbReference type="GO" id="GO:0003677">
    <property type="term" value="F:DNA binding"/>
    <property type="evidence" value="ECO:0007669"/>
    <property type="project" value="InterPro"/>
</dbReference>
<evidence type="ECO:0000313" key="7">
    <source>
        <dbReference type="EMBL" id="PSL21721.1"/>
    </source>
</evidence>
<dbReference type="RefSeq" id="WP_106606449.1">
    <property type="nucleotide sequence ID" value="NZ_PYGJ01000001.1"/>
</dbReference>
<dbReference type="GO" id="GO:0005829">
    <property type="term" value="C:cytosol"/>
    <property type="evidence" value="ECO:0007669"/>
    <property type="project" value="TreeGrafter"/>
</dbReference>
<dbReference type="EMBL" id="PYGJ01000001">
    <property type="protein sequence ID" value="PSL21721.1"/>
    <property type="molecule type" value="Genomic_DNA"/>
</dbReference>